<sequence length="241" mass="25326">MRELLDSTDCVLFDFDGPVCRLFVRHRAADVAARLRALPALRTAAHPLTEPDDPYAVLRAGIGRADGGRGHGSPNDPDDGAVPADLAELLAALTAEEVRAAESAWPTPYADRLLQTLHATRRRPAIVTDTSGEAVARYLDSRGLAHLFAGRIHGRGGSPRALKPEPEAVHRALASTGTAADRALLIGTCAREKETADAAGVRFVGYAPSEEGTAALRAAGAEHVVGSLLELVDAARAPHFG</sequence>
<comment type="caution">
    <text evidence="1">The sequence shown here is derived from an EMBL/GenBank/DDBJ whole genome shotgun (WGS) entry which is preliminary data.</text>
</comment>
<dbReference type="PANTHER" id="PTHR43434:SF1">
    <property type="entry name" value="PHOSPHOGLYCOLATE PHOSPHATASE"/>
    <property type="match status" value="1"/>
</dbReference>
<name>A0A949N8T3_9ACTN</name>
<gene>
    <name evidence="1" type="ORF">JGS22_011545</name>
</gene>
<dbReference type="InterPro" id="IPR036412">
    <property type="entry name" value="HAD-like_sf"/>
</dbReference>
<dbReference type="EMBL" id="JAELVF020000001">
    <property type="protein sequence ID" value="MBU7598233.1"/>
    <property type="molecule type" value="Genomic_DNA"/>
</dbReference>
<keyword evidence="1" id="KW-0378">Hydrolase</keyword>
<evidence type="ECO:0000313" key="1">
    <source>
        <dbReference type="EMBL" id="MBU7598233.1"/>
    </source>
</evidence>
<dbReference type="RefSeq" id="WP_211042521.1">
    <property type="nucleotide sequence ID" value="NZ_JAELVF020000001.1"/>
</dbReference>
<dbReference type="AlphaFoldDB" id="A0A949N8T3"/>
<dbReference type="Pfam" id="PF13419">
    <property type="entry name" value="HAD_2"/>
    <property type="match status" value="1"/>
</dbReference>
<proteinExistence type="predicted"/>
<dbReference type="GO" id="GO:0006281">
    <property type="term" value="P:DNA repair"/>
    <property type="evidence" value="ECO:0007669"/>
    <property type="project" value="TreeGrafter"/>
</dbReference>
<accession>A0A949N8T3</accession>
<dbReference type="GO" id="GO:0005829">
    <property type="term" value="C:cytosol"/>
    <property type="evidence" value="ECO:0007669"/>
    <property type="project" value="TreeGrafter"/>
</dbReference>
<keyword evidence="2" id="KW-1185">Reference proteome</keyword>
<dbReference type="SUPFAM" id="SSF56784">
    <property type="entry name" value="HAD-like"/>
    <property type="match status" value="1"/>
</dbReference>
<reference evidence="1" key="1">
    <citation type="submission" date="2021-06" db="EMBL/GenBank/DDBJ databases">
        <title>Sequencing of actinobacteria type strains.</title>
        <authorList>
            <person name="Nguyen G.-S."/>
            <person name="Wentzel A."/>
        </authorList>
    </citation>
    <scope>NUCLEOTIDE SEQUENCE</scope>
    <source>
        <strain evidence="1">P38-E01</strain>
    </source>
</reference>
<dbReference type="InterPro" id="IPR050155">
    <property type="entry name" value="HAD-like_hydrolase_sf"/>
</dbReference>
<dbReference type="PANTHER" id="PTHR43434">
    <property type="entry name" value="PHOSPHOGLYCOLATE PHOSPHATASE"/>
    <property type="match status" value="1"/>
</dbReference>
<dbReference type="Gene3D" id="3.40.50.1000">
    <property type="entry name" value="HAD superfamily/HAD-like"/>
    <property type="match status" value="1"/>
</dbReference>
<dbReference type="InterPro" id="IPR023214">
    <property type="entry name" value="HAD_sf"/>
</dbReference>
<dbReference type="InterPro" id="IPR041492">
    <property type="entry name" value="HAD_2"/>
</dbReference>
<dbReference type="Proteomes" id="UP000694501">
    <property type="component" value="Unassembled WGS sequence"/>
</dbReference>
<dbReference type="GO" id="GO:0008967">
    <property type="term" value="F:phosphoglycolate phosphatase activity"/>
    <property type="evidence" value="ECO:0007669"/>
    <property type="project" value="TreeGrafter"/>
</dbReference>
<evidence type="ECO:0000313" key="2">
    <source>
        <dbReference type="Proteomes" id="UP000694501"/>
    </source>
</evidence>
<protein>
    <submittedName>
        <fullName evidence="1">HAD hydrolase-like protein</fullName>
    </submittedName>
</protein>
<organism evidence="1 2">
    <name type="scientific">Streptomyces tardus</name>
    <dbReference type="NCBI Taxonomy" id="2780544"/>
    <lineage>
        <taxon>Bacteria</taxon>
        <taxon>Bacillati</taxon>
        <taxon>Actinomycetota</taxon>
        <taxon>Actinomycetes</taxon>
        <taxon>Kitasatosporales</taxon>
        <taxon>Streptomycetaceae</taxon>
        <taxon>Streptomyces</taxon>
    </lineage>
</organism>